<evidence type="ECO:0000313" key="10">
    <source>
        <dbReference type="Proteomes" id="UP000799750"/>
    </source>
</evidence>
<dbReference type="SUPFAM" id="SSF56112">
    <property type="entry name" value="Protein kinase-like (PK-like)"/>
    <property type="match status" value="1"/>
</dbReference>
<dbReference type="EMBL" id="MU004188">
    <property type="protein sequence ID" value="KAF2495843.1"/>
    <property type="molecule type" value="Genomic_DNA"/>
</dbReference>
<evidence type="ECO:0000256" key="3">
    <source>
        <dbReference type="ARBA" id="ARBA00022777"/>
    </source>
</evidence>
<dbReference type="PANTHER" id="PTHR11042:SF187">
    <property type="entry name" value="EUKARYOTIC TRANSLATION INITIATION FACTOR 2-ALPHA KINASE 2"/>
    <property type="match status" value="1"/>
</dbReference>
<reference evidence="9" key="1">
    <citation type="journal article" date="2020" name="Stud. Mycol.">
        <title>101 Dothideomycetes genomes: a test case for predicting lifestyles and emergence of pathogens.</title>
        <authorList>
            <person name="Haridas S."/>
            <person name="Albert R."/>
            <person name="Binder M."/>
            <person name="Bloem J."/>
            <person name="Labutti K."/>
            <person name="Salamov A."/>
            <person name="Andreopoulos B."/>
            <person name="Baker S."/>
            <person name="Barry K."/>
            <person name="Bills G."/>
            <person name="Bluhm B."/>
            <person name="Cannon C."/>
            <person name="Castanera R."/>
            <person name="Culley D."/>
            <person name="Daum C."/>
            <person name="Ezra D."/>
            <person name="Gonzalez J."/>
            <person name="Henrissat B."/>
            <person name="Kuo A."/>
            <person name="Liang C."/>
            <person name="Lipzen A."/>
            <person name="Lutzoni F."/>
            <person name="Magnuson J."/>
            <person name="Mondo S."/>
            <person name="Nolan M."/>
            <person name="Ohm R."/>
            <person name="Pangilinan J."/>
            <person name="Park H.-J."/>
            <person name="Ramirez L."/>
            <person name="Alfaro M."/>
            <person name="Sun H."/>
            <person name="Tritt A."/>
            <person name="Yoshinaga Y."/>
            <person name="Zwiers L.-H."/>
            <person name="Turgeon B."/>
            <person name="Goodwin S."/>
            <person name="Spatafora J."/>
            <person name="Crous P."/>
            <person name="Grigoriev I."/>
        </authorList>
    </citation>
    <scope>NUCLEOTIDE SEQUENCE</scope>
    <source>
        <strain evidence="9">CBS 269.34</strain>
    </source>
</reference>
<gene>
    <name evidence="9" type="ORF">BU16DRAFT_485137</name>
</gene>
<dbReference type="AlphaFoldDB" id="A0A6A6QVW3"/>
<organism evidence="9 10">
    <name type="scientific">Lophium mytilinum</name>
    <dbReference type="NCBI Taxonomy" id="390894"/>
    <lineage>
        <taxon>Eukaryota</taxon>
        <taxon>Fungi</taxon>
        <taxon>Dikarya</taxon>
        <taxon>Ascomycota</taxon>
        <taxon>Pezizomycotina</taxon>
        <taxon>Dothideomycetes</taxon>
        <taxon>Pleosporomycetidae</taxon>
        <taxon>Mytilinidiales</taxon>
        <taxon>Mytilinidiaceae</taxon>
        <taxon>Lophium</taxon>
    </lineage>
</organism>
<evidence type="ECO:0000256" key="5">
    <source>
        <dbReference type="ARBA" id="ARBA00037982"/>
    </source>
</evidence>
<evidence type="ECO:0000256" key="1">
    <source>
        <dbReference type="ARBA" id="ARBA00022679"/>
    </source>
</evidence>
<dbReference type="PROSITE" id="PS00107">
    <property type="entry name" value="PROTEIN_KINASE_ATP"/>
    <property type="match status" value="1"/>
</dbReference>
<dbReference type="InterPro" id="IPR008271">
    <property type="entry name" value="Ser/Thr_kinase_AS"/>
</dbReference>
<feature type="region of interest" description="Disordered" evidence="7">
    <location>
        <begin position="1"/>
        <end position="73"/>
    </location>
</feature>
<dbReference type="InterPro" id="IPR050339">
    <property type="entry name" value="CC_SR_Kinase"/>
</dbReference>
<dbReference type="SMART" id="SM00220">
    <property type="entry name" value="S_TKc"/>
    <property type="match status" value="1"/>
</dbReference>
<feature type="compositionally biased region" description="Polar residues" evidence="7">
    <location>
        <begin position="34"/>
        <end position="50"/>
    </location>
</feature>
<keyword evidence="2 6" id="KW-0547">Nucleotide-binding</keyword>
<dbReference type="GO" id="GO:0004694">
    <property type="term" value="F:eukaryotic translation initiation factor 2alpha kinase activity"/>
    <property type="evidence" value="ECO:0007669"/>
    <property type="project" value="TreeGrafter"/>
</dbReference>
<protein>
    <submittedName>
        <fullName evidence="9">Kinase-like protein</fullName>
    </submittedName>
</protein>
<feature type="region of interest" description="Disordered" evidence="7">
    <location>
        <begin position="309"/>
        <end position="383"/>
    </location>
</feature>
<feature type="compositionally biased region" description="Polar residues" evidence="7">
    <location>
        <begin position="360"/>
        <end position="373"/>
    </location>
</feature>
<feature type="compositionally biased region" description="Basic and acidic residues" evidence="7">
    <location>
        <begin position="349"/>
        <end position="359"/>
    </location>
</feature>
<dbReference type="Gene3D" id="3.30.200.20">
    <property type="entry name" value="Phosphorylase Kinase, domain 1"/>
    <property type="match status" value="1"/>
</dbReference>
<feature type="compositionally biased region" description="Basic and acidic residues" evidence="7">
    <location>
        <begin position="18"/>
        <end position="33"/>
    </location>
</feature>
<dbReference type="GO" id="GO:0005737">
    <property type="term" value="C:cytoplasm"/>
    <property type="evidence" value="ECO:0007669"/>
    <property type="project" value="TreeGrafter"/>
</dbReference>
<evidence type="ECO:0000256" key="6">
    <source>
        <dbReference type="PROSITE-ProRule" id="PRU10141"/>
    </source>
</evidence>
<dbReference type="GO" id="GO:0005524">
    <property type="term" value="F:ATP binding"/>
    <property type="evidence" value="ECO:0007669"/>
    <property type="project" value="UniProtKB-UniRule"/>
</dbReference>
<proteinExistence type="inferred from homology"/>
<evidence type="ECO:0000313" key="9">
    <source>
        <dbReference type="EMBL" id="KAF2495843.1"/>
    </source>
</evidence>
<dbReference type="PROSITE" id="PS00108">
    <property type="entry name" value="PROTEIN_KINASE_ST"/>
    <property type="match status" value="1"/>
</dbReference>
<evidence type="ECO:0000259" key="8">
    <source>
        <dbReference type="PROSITE" id="PS50011"/>
    </source>
</evidence>
<keyword evidence="10" id="KW-1185">Reference proteome</keyword>
<keyword evidence="4 6" id="KW-0067">ATP-binding</keyword>
<evidence type="ECO:0000256" key="4">
    <source>
        <dbReference type="ARBA" id="ARBA00022840"/>
    </source>
</evidence>
<sequence>MPSFFRTPSDDASSSDDSSDKAPKDAQDSHDSYSEQLNDLSRIQTLSTSGAEEGEDVPLRPRAGPMRHPSNREKDLIIHALLEEKARKEAAEELAKPPDHPDVVALSQQKYSTLSQGLHTYANVSSEFSAESNRTKRETVRQGLQLLSRAQPGSSALPNTYTSAAGSTTALASTFRNVLTFPGSSGSNSPRERAIFHGQIPDSLRPLLGSQSGYNSSRYAQDFEQQCLLGKGGYGRVYMAKNRLDGFDYAVKRIPLSPMRMNKIQRGGQKELELLLEEVRTLARLDHRNIVRYHHAWLEASEPDALSSQFDNNPKLLEGPSTFESSELCSEDVTSEDEERLPTVSGAESSDHLSEDIFDRSSTPLRGSKSQSKNADDEDADETIPREAFASYEQSAPEMTPDVSQILGNTFRLTFTLNIQMSLHPLTLGQFLASEHSNEASSIHLKHCFHTAISLRILLKILKGVSYLHSQNVVHRDLKPANILLSVSPNKRISGSIDITSCHQCSHGVESPHCVYINPRIGDFGLVGALEDAINVGQTPKAVGTEFYRPTQTGPMSEKIDVFALGVILFELLREFPTRMERIVTLQDLKVGRMPKDFVERVGEGVAGLVDKMVDAEEAKRPSCLEVKHWIEEILTKEA</sequence>
<dbReference type="InterPro" id="IPR011009">
    <property type="entry name" value="Kinase-like_dom_sf"/>
</dbReference>
<evidence type="ECO:0000256" key="7">
    <source>
        <dbReference type="SAM" id="MobiDB-lite"/>
    </source>
</evidence>
<name>A0A6A6QVW3_9PEZI</name>
<dbReference type="OrthoDB" id="1405469at2759"/>
<dbReference type="InterPro" id="IPR000719">
    <property type="entry name" value="Prot_kinase_dom"/>
</dbReference>
<accession>A0A6A6QVW3</accession>
<keyword evidence="1" id="KW-0808">Transferase</keyword>
<feature type="compositionally biased region" description="Acidic residues" evidence="7">
    <location>
        <begin position="329"/>
        <end position="339"/>
    </location>
</feature>
<comment type="similarity">
    <text evidence="5">Belongs to the protein kinase superfamily. Ser/Thr protein kinase family. GCN2 subfamily.</text>
</comment>
<keyword evidence="3 9" id="KW-0418">Kinase</keyword>
<dbReference type="PROSITE" id="PS50011">
    <property type="entry name" value="PROTEIN_KINASE_DOM"/>
    <property type="match status" value="1"/>
</dbReference>
<dbReference type="InterPro" id="IPR017441">
    <property type="entry name" value="Protein_kinase_ATP_BS"/>
</dbReference>
<dbReference type="PANTHER" id="PTHR11042">
    <property type="entry name" value="EUKARYOTIC TRANSLATION INITIATION FACTOR 2-ALPHA KINASE EIF2-ALPHA KINASE -RELATED"/>
    <property type="match status" value="1"/>
</dbReference>
<dbReference type="GO" id="GO:0005634">
    <property type="term" value="C:nucleus"/>
    <property type="evidence" value="ECO:0007669"/>
    <property type="project" value="TreeGrafter"/>
</dbReference>
<evidence type="ECO:0000256" key="2">
    <source>
        <dbReference type="ARBA" id="ARBA00022741"/>
    </source>
</evidence>
<dbReference type="Pfam" id="PF00069">
    <property type="entry name" value="Pkinase"/>
    <property type="match status" value="2"/>
</dbReference>
<dbReference type="Gene3D" id="1.10.510.10">
    <property type="entry name" value="Transferase(Phosphotransferase) domain 1"/>
    <property type="match status" value="1"/>
</dbReference>
<feature type="binding site" evidence="6">
    <location>
        <position position="252"/>
    </location>
    <ligand>
        <name>ATP</name>
        <dbReference type="ChEBI" id="CHEBI:30616"/>
    </ligand>
</feature>
<dbReference type="Proteomes" id="UP000799750">
    <property type="component" value="Unassembled WGS sequence"/>
</dbReference>
<feature type="domain" description="Protein kinase" evidence="8">
    <location>
        <begin position="223"/>
        <end position="635"/>
    </location>
</feature>